<dbReference type="Gene3D" id="3.20.20.80">
    <property type="entry name" value="Glycosidases"/>
    <property type="match status" value="1"/>
</dbReference>
<gene>
    <name evidence="1" type="ORF">ACFO60_38185</name>
</gene>
<name>A0ABV9CV64_9ACTN</name>
<dbReference type="InterPro" id="IPR017853">
    <property type="entry name" value="GH"/>
</dbReference>
<accession>A0ABV9CV64</accession>
<dbReference type="EMBL" id="JBHSFP010000051">
    <property type="protein sequence ID" value="MFC4536632.1"/>
    <property type="molecule type" value="Genomic_DNA"/>
</dbReference>
<dbReference type="SUPFAM" id="SSF51445">
    <property type="entry name" value="(Trans)glycosidases"/>
    <property type="match status" value="1"/>
</dbReference>
<evidence type="ECO:0000313" key="2">
    <source>
        <dbReference type="Proteomes" id="UP001596004"/>
    </source>
</evidence>
<organism evidence="1 2">
    <name type="scientific">Sphaerisporangium dianthi</name>
    <dbReference type="NCBI Taxonomy" id="1436120"/>
    <lineage>
        <taxon>Bacteria</taxon>
        <taxon>Bacillati</taxon>
        <taxon>Actinomycetota</taxon>
        <taxon>Actinomycetes</taxon>
        <taxon>Streptosporangiales</taxon>
        <taxon>Streptosporangiaceae</taxon>
        <taxon>Sphaerisporangium</taxon>
    </lineage>
</organism>
<reference evidence="2" key="1">
    <citation type="journal article" date="2019" name="Int. J. Syst. Evol. Microbiol.">
        <title>The Global Catalogue of Microorganisms (GCM) 10K type strain sequencing project: providing services to taxonomists for standard genome sequencing and annotation.</title>
        <authorList>
            <consortium name="The Broad Institute Genomics Platform"/>
            <consortium name="The Broad Institute Genome Sequencing Center for Infectious Disease"/>
            <person name="Wu L."/>
            <person name="Ma J."/>
        </authorList>
    </citation>
    <scope>NUCLEOTIDE SEQUENCE [LARGE SCALE GENOMIC DNA]</scope>
    <source>
        <strain evidence="2">CGMCC 4.7132</strain>
    </source>
</reference>
<keyword evidence="2" id="KW-1185">Reference proteome</keyword>
<protein>
    <submittedName>
        <fullName evidence="1">Uncharacterized protein</fullName>
    </submittedName>
</protein>
<dbReference type="Proteomes" id="UP001596004">
    <property type="component" value="Unassembled WGS sequence"/>
</dbReference>
<proteinExistence type="predicted"/>
<comment type="caution">
    <text evidence="1">The sequence shown here is derived from an EMBL/GenBank/DDBJ whole genome shotgun (WGS) entry which is preliminary data.</text>
</comment>
<evidence type="ECO:0000313" key="1">
    <source>
        <dbReference type="EMBL" id="MFC4536632.1"/>
    </source>
</evidence>
<sequence length="334" mass="36816">MKALTFGVYAASQVAATAGPPDDREAIDRLVAGLHEGRPFVVREYLHFLGTPPDPEKAGVLRPERKMRELTMPDEWYTRSKRRLDLVLCYLPAEPDLDGWLEFIERAIGRYGHIARFLQITLEPNFKLPWIDGSSPGVLSALTTGTLHARRLLDRAGHHAVRLGFSVAEPPEFLGGDEEFWAHLADLPPEEFAIHVDYVGLGLYPDAFSPVPAAALQGLTEHAIGHLREQCMPRAHFGPGVPIHIAENGTPTGPDRTPDDQAARLEIMIRAVAGAAARHNVTHYELFGLRDADSARPEPAARFGLTTSDHRPKPAYDTYRKLVAELGAEDARGV</sequence>
<dbReference type="RefSeq" id="WP_380851442.1">
    <property type="nucleotide sequence ID" value="NZ_JBHSFP010000051.1"/>
</dbReference>